<gene>
    <name evidence="1" type="ORF">EM595_3393</name>
</gene>
<reference evidence="2" key="1">
    <citation type="submission" date="2015-11" db="EMBL/GenBank/DDBJ databases">
        <authorList>
            <person name="Blom J."/>
        </authorList>
    </citation>
    <scope>NUCLEOTIDE SEQUENCE [LARGE SCALE GENOMIC DNA]</scope>
</reference>
<dbReference type="KEGG" id="ege:EM595_3393"/>
<accession>A0A0U5L8H4</accession>
<name>A0A0U5L8H4_9GAMM</name>
<sequence>MLTLIFSDKAKLFLLFEVVADFAFLQECIVCHDWAQRSVAGEASIRCGNAFDHLHLNGSR</sequence>
<keyword evidence="2" id="KW-1185">Reference proteome</keyword>
<protein>
    <submittedName>
        <fullName evidence="1">Uncharacterized protein</fullName>
    </submittedName>
</protein>
<proteinExistence type="predicted"/>
<dbReference type="AlphaFoldDB" id="A0A0U5L8H4"/>
<organism evidence="1 2">
    <name type="scientific">Duffyella gerundensis</name>
    <dbReference type="NCBI Taxonomy" id="1619313"/>
    <lineage>
        <taxon>Bacteria</taxon>
        <taxon>Pseudomonadati</taxon>
        <taxon>Pseudomonadota</taxon>
        <taxon>Gammaproteobacteria</taxon>
        <taxon>Enterobacterales</taxon>
        <taxon>Erwiniaceae</taxon>
        <taxon>Duffyella</taxon>
    </lineage>
</organism>
<evidence type="ECO:0000313" key="2">
    <source>
        <dbReference type="Proteomes" id="UP000059419"/>
    </source>
</evidence>
<evidence type="ECO:0000313" key="1">
    <source>
        <dbReference type="EMBL" id="CUU25624.1"/>
    </source>
</evidence>
<dbReference type="Proteomes" id="UP000059419">
    <property type="component" value="Chromosome 1"/>
</dbReference>
<dbReference type="EMBL" id="LN907827">
    <property type="protein sequence ID" value="CUU25624.1"/>
    <property type="molecule type" value="Genomic_DNA"/>
</dbReference>